<dbReference type="GO" id="GO:0005737">
    <property type="term" value="C:cytoplasm"/>
    <property type="evidence" value="ECO:0007669"/>
    <property type="project" value="UniProtKB-SubCell"/>
</dbReference>
<evidence type="ECO:0000256" key="6">
    <source>
        <dbReference type="ARBA" id="ARBA00022777"/>
    </source>
</evidence>
<keyword evidence="6 9" id="KW-0418">Kinase</keyword>
<feature type="binding site" evidence="9">
    <location>
        <position position="188"/>
    </location>
    <ligand>
        <name>substrate</name>
    </ligand>
</feature>
<dbReference type="NCBIfam" id="TIGR00761">
    <property type="entry name" value="argB"/>
    <property type="match status" value="1"/>
</dbReference>
<evidence type="ECO:0000256" key="8">
    <source>
        <dbReference type="ARBA" id="ARBA00048141"/>
    </source>
</evidence>
<evidence type="ECO:0000313" key="12">
    <source>
        <dbReference type="Proteomes" id="UP000464378"/>
    </source>
</evidence>
<dbReference type="EMBL" id="LR586016">
    <property type="protein sequence ID" value="VIP05359.1"/>
    <property type="molecule type" value="Genomic_DNA"/>
</dbReference>
<gene>
    <name evidence="9" type="primary">argB</name>
    <name evidence="11" type="ORF">GMBLW1_38340</name>
</gene>
<dbReference type="InterPro" id="IPR004662">
    <property type="entry name" value="AcgluKinase_fam"/>
</dbReference>
<evidence type="ECO:0000256" key="5">
    <source>
        <dbReference type="ARBA" id="ARBA00022741"/>
    </source>
</evidence>
<comment type="function">
    <text evidence="9">Catalyzes the ATP-dependent phosphorylation of N-acetyl-L-glutamate.</text>
</comment>
<dbReference type="PRINTS" id="PR00474">
    <property type="entry name" value="GLU5KINASE"/>
</dbReference>
<dbReference type="EC" id="2.7.2.8" evidence="9"/>
<dbReference type="GO" id="GO:0003991">
    <property type="term" value="F:acetylglutamate kinase activity"/>
    <property type="evidence" value="ECO:0007669"/>
    <property type="project" value="UniProtKB-UniRule"/>
</dbReference>
<dbReference type="PANTHER" id="PTHR23342:SF0">
    <property type="entry name" value="N-ACETYLGLUTAMATE SYNTHASE, MITOCHONDRIAL"/>
    <property type="match status" value="1"/>
</dbReference>
<feature type="binding site" evidence="9">
    <location>
        <position position="88"/>
    </location>
    <ligand>
        <name>substrate</name>
    </ligand>
</feature>
<comment type="catalytic activity">
    <reaction evidence="8 9">
        <text>N-acetyl-L-glutamate + ATP = N-acetyl-L-glutamyl 5-phosphate + ADP</text>
        <dbReference type="Rhea" id="RHEA:14629"/>
        <dbReference type="ChEBI" id="CHEBI:30616"/>
        <dbReference type="ChEBI" id="CHEBI:44337"/>
        <dbReference type="ChEBI" id="CHEBI:57936"/>
        <dbReference type="ChEBI" id="CHEBI:456216"/>
        <dbReference type="EC" id="2.7.2.8"/>
    </reaction>
</comment>
<evidence type="ECO:0000256" key="1">
    <source>
        <dbReference type="ARBA" id="ARBA00004828"/>
    </source>
</evidence>
<dbReference type="InParanoid" id="A0A6C2YWS3"/>
<keyword evidence="5 9" id="KW-0547">Nucleotide-binding</keyword>
<evidence type="ECO:0000256" key="4">
    <source>
        <dbReference type="ARBA" id="ARBA00022679"/>
    </source>
</evidence>
<sequence>MDMNEAIQKAQVLIEALRYIRTFRNHHTVIKLGGSAMEDPAALRTTLEAVVFMETVGLRPILIHGGGKPIDRAMAASGLKPQKIQGRRVTDPDTLAIVVRVLREEINTGIVQQIRELGGRAVGLHTGPLQALFGHKLLLPGDDGTLIDLGQVGEVTSVDGEMILDFAAAGRIPVIPSLAIGGDGGWLNINADTAASAVAANLKAEKFILLTDTPGILRDRNDPTSLLTSLDAEDCRQLIADGIIDSGMIPKVEACLDSLRQGVLKTHIVDGRLRYSLLLEIYTHSGVGTEIVLTRAERAIPRR</sequence>
<proteinExistence type="inferred from homology"/>
<reference evidence="11" key="1">
    <citation type="submission" date="2019-04" db="EMBL/GenBank/DDBJ databases">
        <authorList>
            <consortium name="Science for Life Laboratories"/>
        </authorList>
    </citation>
    <scope>NUCLEOTIDE SEQUENCE</scope>
    <source>
        <strain evidence="11">MBLW1</strain>
    </source>
</reference>
<dbReference type="Pfam" id="PF00696">
    <property type="entry name" value="AA_kinase"/>
    <property type="match status" value="1"/>
</dbReference>
<evidence type="ECO:0000256" key="9">
    <source>
        <dbReference type="HAMAP-Rule" id="MF_00082"/>
    </source>
</evidence>
<evidence type="ECO:0000259" key="10">
    <source>
        <dbReference type="Pfam" id="PF00696"/>
    </source>
</evidence>
<dbReference type="SUPFAM" id="SSF53633">
    <property type="entry name" value="Carbamate kinase-like"/>
    <property type="match status" value="1"/>
</dbReference>
<dbReference type="Proteomes" id="UP000464378">
    <property type="component" value="Chromosome"/>
</dbReference>
<evidence type="ECO:0000256" key="3">
    <source>
        <dbReference type="ARBA" id="ARBA00022605"/>
    </source>
</evidence>
<dbReference type="InterPro" id="IPR037528">
    <property type="entry name" value="ArgB"/>
</dbReference>
<feature type="site" description="Transition state stabilizer" evidence="9">
    <location>
        <position position="251"/>
    </location>
</feature>
<dbReference type="EMBL" id="LR593887">
    <property type="protein sequence ID" value="VTS08074.1"/>
    <property type="molecule type" value="Genomic_DNA"/>
</dbReference>
<dbReference type="InterPro" id="IPR001057">
    <property type="entry name" value="Glu/AcGlu_kinase"/>
</dbReference>
<feature type="domain" description="Aspartate/glutamate/uridylate kinase" evidence="10">
    <location>
        <begin position="28"/>
        <end position="270"/>
    </location>
</feature>
<comment type="similarity">
    <text evidence="9">Belongs to the acetylglutamate kinase family. ArgB subfamily.</text>
</comment>
<keyword evidence="9" id="KW-0963">Cytoplasm</keyword>
<evidence type="ECO:0000313" key="11">
    <source>
        <dbReference type="EMBL" id="VIP05359.1"/>
    </source>
</evidence>
<keyword evidence="2 9" id="KW-0055">Arginine biosynthesis</keyword>
<dbReference type="GO" id="GO:0042450">
    <property type="term" value="P:L-arginine biosynthetic process via ornithine"/>
    <property type="evidence" value="ECO:0007669"/>
    <property type="project" value="UniProtKB-UniRule"/>
</dbReference>
<protein>
    <recommendedName>
        <fullName evidence="9">Acetylglutamate kinase</fullName>
        <ecNumber evidence="9">2.7.2.8</ecNumber>
    </recommendedName>
    <alternativeName>
        <fullName evidence="9">N-acetyl-L-glutamate 5-phosphotransferase</fullName>
    </alternativeName>
    <alternativeName>
        <fullName evidence="9">NAG kinase</fullName>
        <shortName evidence="9">NAGK</shortName>
    </alternativeName>
</protein>
<keyword evidence="7 9" id="KW-0067">ATP-binding</keyword>
<dbReference type="UniPathway" id="UPA00068">
    <property type="reaction ID" value="UER00107"/>
</dbReference>
<dbReference type="KEGG" id="tim:GMBLW1_38340"/>
<name>A0A6C2YWS3_9BACT</name>
<comment type="pathway">
    <text evidence="1 9">Amino-acid biosynthesis; L-arginine biosynthesis; N(2)-acetyl-L-ornithine from L-glutamate: step 2/4.</text>
</comment>
<dbReference type="PIRSF" id="PIRSF000728">
    <property type="entry name" value="NAGK"/>
    <property type="match status" value="1"/>
</dbReference>
<accession>A0A6C2YWS3</accession>
<dbReference type="InterPro" id="IPR001048">
    <property type="entry name" value="Asp/Glu/Uridylate_kinase"/>
</dbReference>
<dbReference type="GO" id="GO:0005524">
    <property type="term" value="F:ATP binding"/>
    <property type="evidence" value="ECO:0007669"/>
    <property type="project" value="UniProtKB-UniRule"/>
</dbReference>
<dbReference type="Gene3D" id="3.40.1160.10">
    <property type="entry name" value="Acetylglutamate kinase-like"/>
    <property type="match status" value="1"/>
</dbReference>
<keyword evidence="3 9" id="KW-0028">Amino-acid biosynthesis</keyword>
<keyword evidence="12" id="KW-1185">Reference proteome</keyword>
<dbReference type="FunFam" id="3.40.1160.10:FF:000004">
    <property type="entry name" value="Acetylglutamate kinase"/>
    <property type="match status" value="1"/>
</dbReference>
<evidence type="ECO:0000256" key="7">
    <source>
        <dbReference type="ARBA" id="ARBA00022840"/>
    </source>
</evidence>
<keyword evidence="4 9" id="KW-0808">Transferase</keyword>
<dbReference type="HAMAP" id="MF_00082">
    <property type="entry name" value="ArgB"/>
    <property type="match status" value="1"/>
</dbReference>
<dbReference type="AlphaFoldDB" id="A0A6C2YWS3"/>
<feature type="binding site" evidence="9">
    <location>
        <begin position="66"/>
        <end position="67"/>
    </location>
    <ligand>
        <name>substrate</name>
    </ligand>
</feature>
<evidence type="ECO:0000256" key="2">
    <source>
        <dbReference type="ARBA" id="ARBA00022571"/>
    </source>
</evidence>
<dbReference type="PANTHER" id="PTHR23342">
    <property type="entry name" value="N-ACETYLGLUTAMATE SYNTHASE"/>
    <property type="match status" value="1"/>
</dbReference>
<dbReference type="InterPro" id="IPR036393">
    <property type="entry name" value="AceGlu_kinase-like_sf"/>
</dbReference>
<comment type="subcellular location">
    <subcellularLocation>
        <location evidence="9">Cytoplasm</location>
    </subcellularLocation>
</comment>
<organism evidence="11">
    <name type="scientific">Tuwongella immobilis</name>
    <dbReference type="NCBI Taxonomy" id="692036"/>
    <lineage>
        <taxon>Bacteria</taxon>
        <taxon>Pseudomonadati</taxon>
        <taxon>Planctomycetota</taxon>
        <taxon>Planctomycetia</taxon>
        <taxon>Gemmatales</taxon>
        <taxon>Gemmataceae</taxon>
        <taxon>Tuwongella</taxon>
    </lineage>
</organism>
<feature type="site" description="Transition state stabilizer" evidence="9">
    <location>
        <position position="31"/>
    </location>
</feature>
<dbReference type="FunCoup" id="A0A6C2YWS3">
    <property type="interactions" value="317"/>
</dbReference>